<dbReference type="Proteomes" id="UP000752696">
    <property type="component" value="Unassembled WGS sequence"/>
</dbReference>
<proteinExistence type="predicted"/>
<dbReference type="AlphaFoldDB" id="A0A6V7HKW9"/>
<reference evidence="1" key="1">
    <citation type="submission" date="2020-07" db="EMBL/GenBank/DDBJ databases">
        <authorList>
            <person name="Nazaruddin N."/>
        </authorList>
    </citation>
    <scope>NUCLEOTIDE SEQUENCE</scope>
</reference>
<evidence type="ECO:0000313" key="2">
    <source>
        <dbReference type="Proteomes" id="UP000752696"/>
    </source>
</evidence>
<accession>A0A6V7HKW9</accession>
<evidence type="ECO:0000313" key="1">
    <source>
        <dbReference type="EMBL" id="CAD1481196.1"/>
    </source>
</evidence>
<sequence>DQDEDMADNMKRRIASVFVVCLRMVNTFAGLTAIAESGFQENFYNHRIIYKYRNFALITIVKTVRYLSEKNSTWREQSIS</sequence>
<comment type="caution">
    <text evidence="1">The sequence shown here is derived from an EMBL/GenBank/DDBJ whole genome shotgun (WGS) entry which is preliminary data.</text>
</comment>
<protein>
    <submittedName>
        <fullName evidence="1">Uncharacterized protein</fullName>
    </submittedName>
</protein>
<feature type="non-terminal residue" evidence="1">
    <location>
        <position position="80"/>
    </location>
</feature>
<keyword evidence="2" id="KW-1185">Reference proteome</keyword>
<organism evidence="1 2">
    <name type="scientific">Heterotrigona itama</name>
    <dbReference type="NCBI Taxonomy" id="395501"/>
    <lineage>
        <taxon>Eukaryota</taxon>
        <taxon>Metazoa</taxon>
        <taxon>Ecdysozoa</taxon>
        <taxon>Arthropoda</taxon>
        <taxon>Hexapoda</taxon>
        <taxon>Insecta</taxon>
        <taxon>Pterygota</taxon>
        <taxon>Neoptera</taxon>
        <taxon>Endopterygota</taxon>
        <taxon>Hymenoptera</taxon>
        <taxon>Apocrita</taxon>
        <taxon>Aculeata</taxon>
        <taxon>Apoidea</taxon>
        <taxon>Anthophila</taxon>
        <taxon>Apidae</taxon>
        <taxon>Heterotrigona</taxon>
    </lineage>
</organism>
<name>A0A6V7HKW9_9HYME</name>
<gene>
    <name evidence="1" type="ORF">MHI_LOCUS996427</name>
</gene>
<dbReference type="EMBL" id="CAJDYZ010013603">
    <property type="protein sequence ID" value="CAD1481196.1"/>
    <property type="molecule type" value="Genomic_DNA"/>
</dbReference>